<dbReference type="InterPro" id="IPR006652">
    <property type="entry name" value="Kelch_1"/>
</dbReference>
<dbReference type="FunFam" id="1.25.40.420:FF:000001">
    <property type="entry name" value="Kelch-like family member 12"/>
    <property type="match status" value="1"/>
</dbReference>
<gene>
    <name evidence="4" type="primary">KLHL5</name>
</gene>
<dbReference type="PRINTS" id="PR00501">
    <property type="entry name" value="KELCHREPEAT"/>
</dbReference>
<accession>T2M7H9</accession>
<protein>
    <submittedName>
        <fullName evidence="4">Kelch-like protein 5</fullName>
    </submittedName>
</protein>
<dbReference type="Pfam" id="PF00651">
    <property type="entry name" value="BTB"/>
    <property type="match status" value="1"/>
</dbReference>
<dbReference type="PIRSF" id="PIRSF037037">
    <property type="entry name" value="Kelch-like_protein_gigaxonin"/>
    <property type="match status" value="1"/>
</dbReference>
<dbReference type="SMART" id="SM00225">
    <property type="entry name" value="BTB"/>
    <property type="match status" value="1"/>
</dbReference>
<dbReference type="InterPro" id="IPR017096">
    <property type="entry name" value="BTB-kelch_protein"/>
</dbReference>
<sequence length="571" mass="63503">MEESVDRLVYECESYYSLAFKKMAEFRNREEFTDIILVAGCKKIPAHKVIISSLCSYFSAMFRNELSESQQQVVTINNVDPDALEALINYAYTSKIEIRVDNVENILASACLLQVTDVRDACCTFMKSQLHPSNCLGIRAFADAHACEQLFDIANSYVKDNFGDVARNQEFLLLNSEQLVEILQSDELNVLKEDDVFHALSLWVNHNPDSRKNQLHKVLPAVRLALLSPQFLIDEIEPMIQCDEKCKDLFIETMKHHLLPDRSSRNSMLSVKARKGTIGVIYAVGGIDEVKGAATGIEEYNPRKNVWSLAASMETKRLQFGVAVVSNKLYVIGGRDGLMTLNNVERFDPKSNKWETMTSMLTHRHGLGVAVLCGPLYAVGGHDGWSYLNTVERFDPQTSKWCFVKEMNTPRSTVGVAVLDNKLYAVGGRDGSSCLNSVEVYDPHTDKWKIAAPMVKRRGVLGVGVAVLRGFLYAAGGHDAPASCESSKQFSSVERYDPRSDQWSLIASMNNCRDAVGMTALGDHLYSVGGYDGQAYLDAVESYDPDSNKWVDVGKLAHPRAGACVVALKFN</sequence>
<dbReference type="OrthoDB" id="45365at2759"/>
<dbReference type="InterPro" id="IPR015915">
    <property type="entry name" value="Kelch-typ_b-propeller"/>
</dbReference>
<dbReference type="Gene3D" id="1.25.40.420">
    <property type="match status" value="1"/>
</dbReference>
<dbReference type="InterPro" id="IPR000210">
    <property type="entry name" value="BTB/POZ_dom"/>
</dbReference>
<keyword evidence="2" id="KW-0677">Repeat</keyword>
<dbReference type="SMART" id="SM00612">
    <property type="entry name" value="Kelch"/>
    <property type="match status" value="6"/>
</dbReference>
<dbReference type="InterPro" id="IPR011333">
    <property type="entry name" value="SKP1/BTB/POZ_sf"/>
</dbReference>
<dbReference type="PANTHER" id="PTHR24412:SF450">
    <property type="entry name" value="KELCH-LIKE PROTEIN DIABLO"/>
    <property type="match status" value="1"/>
</dbReference>
<reference evidence="4" key="1">
    <citation type="journal article" date="2013" name="Genome Biol. Evol.">
        <title>Punctuated emergences of genetic and phenotypic innovations in eumetazoan, bilaterian, euteleostome, and hominidae ancestors.</title>
        <authorList>
            <person name="Wenger Y."/>
            <person name="Galliot B."/>
        </authorList>
    </citation>
    <scope>NUCLEOTIDE SEQUENCE</scope>
    <source>
        <tissue evidence="4">Whole animals</tissue>
    </source>
</reference>
<dbReference type="EMBL" id="HAAD01001685">
    <property type="protein sequence ID" value="CDG67917.1"/>
    <property type="molecule type" value="mRNA"/>
</dbReference>
<organism evidence="4">
    <name type="scientific">Hydra vulgaris</name>
    <name type="common">Hydra</name>
    <name type="synonym">Hydra attenuata</name>
    <dbReference type="NCBI Taxonomy" id="6087"/>
    <lineage>
        <taxon>Eukaryota</taxon>
        <taxon>Metazoa</taxon>
        <taxon>Cnidaria</taxon>
        <taxon>Hydrozoa</taxon>
        <taxon>Hydroidolina</taxon>
        <taxon>Anthoathecata</taxon>
        <taxon>Aplanulata</taxon>
        <taxon>Hydridae</taxon>
        <taxon>Hydra</taxon>
    </lineage>
</organism>
<evidence type="ECO:0000256" key="1">
    <source>
        <dbReference type="ARBA" id="ARBA00022441"/>
    </source>
</evidence>
<feature type="domain" description="BTB" evidence="3">
    <location>
        <begin position="33"/>
        <end position="100"/>
    </location>
</feature>
<dbReference type="Pfam" id="PF07707">
    <property type="entry name" value="BACK"/>
    <property type="match status" value="1"/>
</dbReference>
<name>T2M7H9_HYDVU</name>
<dbReference type="Pfam" id="PF01344">
    <property type="entry name" value="Kelch_1"/>
    <property type="match status" value="1"/>
</dbReference>
<dbReference type="AlphaFoldDB" id="T2M7H9"/>
<evidence type="ECO:0000259" key="3">
    <source>
        <dbReference type="PROSITE" id="PS50097"/>
    </source>
</evidence>
<evidence type="ECO:0000313" key="4">
    <source>
        <dbReference type="EMBL" id="CDG67917.1"/>
    </source>
</evidence>
<dbReference type="Pfam" id="PF24681">
    <property type="entry name" value="Kelch_KLHDC2_KLHL20_DRC7"/>
    <property type="match status" value="1"/>
</dbReference>
<dbReference type="FunFam" id="3.30.710.10:FF:000001">
    <property type="entry name" value="Kelch-like family member 20"/>
    <property type="match status" value="1"/>
</dbReference>
<proteinExistence type="evidence at transcript level"/>
<dbReference type="PANTHER" id="PTHR24412">
    <property type="entry name" value="KELCH PROTEIN"/>
    <property type="match status" value="1"/>
</dbReference>
<dbReference type="InterPro" id="IPR011705">
    <property type="entry name" value="BACK"/>
</dbReference>
<dbReference type="SMART" id="SM00875">
    <property type="entry name" value="BACK"/>
    <property type="match status" value="1"/>
</dbReference>
<dbReference type="Gene3D" id="2.120.10.80">
    <property type="entry name" value="Kelch-type beta propeller"/>
    <property type="match status" value="2"/>
</dbReference>
<dbReference type="PROSITE" id="PS50097">
    <property type="entry name" value="BTB"/>
    <property type="match status" value="1"/>
</dbReference>
<evidence type="ECO:0000256" key="2">
    <source>
        <dbReference type="ARBA" id="ARBA00022737"/>
    </source>
</evidence>
<dbReference type="SUPFAM" id="SSF117281">
    <property type="entry name" value="Kelch motif"/>
    <property type="match status" value="2"/>
</dbReference>
<keyword evidence="1" id="KW-0880">Kelch repeat</keyword>
<dbReference type="Gene3D" id="3.30.710.10">
    <property type="entry name" value="Potassium Channel Kv1.1, Chain A"/>
    <property type="match status" value="1"/>
</dbReference>
<dbReference type="SUPFAM" id="SSF54695">
    <property type="entry name" value="POZ domain"/>
    <property type="match status" value="1"/>
</dbReference>